<dbReference type="GO" id="GO:0016117">
    <property type="term" value="P:carotenoid biosynthetic process"/>
    <property type="evidence" value="ECO:0007669"/>
    <property type="project" value="UniProtKB-KW"/>
</dbReference>
<dbReference type="STRING" id="215637.A0A4P9ZWV8"/>
<name>A0A4P9ZWV8_9FUNG</name>
<feature type="compositionally biased region" description="Polar residues" evidence="4">
    <location>
        <begin position="27"/>
        <end position="43"/>
    </location>
</feature>
<evidence type="ECO:0000256" key="3">
    <source>
        <dbReference type="ARBA" id="ARBA00022746"/>
    </source>
</evidence>
<protein>
    <recommendedName>
        <fullName evidence="2">15-cis-phytoene synthase</fullName>
        <ecNumber evidence="2">2.5.1.32</ecNumber>
    </recommendedName>
</protein>
<sequence>MVPLVFRIGARQGRHSLQIPHVRRTHATTSDSAPNSTNSSTDHNGPLNRSGDVQHSLETATRHCQDLVRTSDYQGYLASLFFPQRVRPAVWALRALNVELASIRDTVTNETLGKMKFLYWKQALEQITKKTQSAQHPIAVLLAAAISSLGLNPIWLNRLVAEREKNLAHATYYSLDEVEQYAENTASALLYLQLECLGVKDVKADHLASHLGKAVGIATFLRATPANAKKRLVYLPQDILAKHKVSQESLFRGGRIEGLDDAVFEIATRAHDHILTAQSHIENAQLPYTTALLSTLPSIHYLRALEKANFDVFDPRLRHNNWRMPYYMWQANRKQQLFQN</sequence>
<proteinExistence type="predicted"/>
<evidence type="ECO:0000256" key="1">
    <source>
        <dbReference type="ARBA" id="ARBA00001805"/>
    </source>
</evidence>
<dbReference type="Gene3D" id="1.10.600.10">
    <property type="entry name" value="Farnesyl Diphosphate Synthase"/>
    <property type="match status" value="1"/>
</dbReference>
<reference evidence="6" key="1">
    <citation type="journal article" date="2018" name="Nat. Microbiol.">
        <title>Leveraging single-cell genomics to expand the fungal tree of life.</title>
        <authorList>
            <person name="Ahrendt S.R."/>
            <person name="Quandt C.A."/>
            <person name="Ciobanu D."/>
            <person name="Clum A."/>
            <person name="Salamov A."/>
            <person name="Andreopoulos B."/>
            <person name="Cheng J.F."/>
            <person name="Woyke T."/>
            <person name="Pelin A."/>
            <person name="Henrissat B."/>
            <person name="Reynolds N.K."/>
            <person name="Benny G.L."/>
            <person name="Smith M.E."/>
            <person name="James T.Y."/>
            <person name="Grigoriev I.V."/>
        </authorList>
    </citation>
    <scope>NUCLEOTIDE SEQUENCE [LARGE SCALE GENOMIC DNA]</scope>
    <source>
        <strain evidence="6">RSA 468</strain>
    </source>
</reference>
<dbReference type="EMBL" id="ML002530">
    <property type="protein sequence ID" value="RKP37180.1"/>
    <property type="molecule type" value="Genomic_DNA"/>
</dbReference>
<dbReference type="AlphaFoldDB" id="A0A4P9ZWV8"/>
<accession>A0A4P9ZWV8</accession>
<organism evidence="5 6">
    <name type="scientific">Dimargaris cristalligena</name>
    <dbReference type="NCBI Taxonomy" id="215637"/>
    <lineage>
        <taxon>Eukaryota</taxon>
        <taxon>Fungi</taxon>
        <taxon>Fungi incertae sedis</taxon>
        <taxon>Zoopagomycota</taxon>
        <taxon>Kickxellomycotina</taxon>
        <taxon>Dimargaritomycetes</taxon>
        <taxon>Dimargaritales</taxon>
        <taxon>Dimargaritaceae</taxon>
        <taxon>Dimargaris</taxon>
    </lineage>
</organism>
<dbReference type="EC" id="2.5.1.32" evidence="2"/>
<dbReference type="InterPro" id="IPR002060">
    <property type="entry name" value="Squ/phyt_synthse"/>
</dbReference>
<dbReference type="InterPro" id="IPR008949">
    <property type="entry name" value="Isoprenoid_synthase_dom_sf"/>
</dbReference>
<comment type="catalytic activity">
    <reaction evidence="1">
        <text>2 (2E,6E,10E)-geranylgeranyl diphosphate = 15-cis-phytoene + 2 diphosphate</text>
        <dbReference type="Rhea" id="RHEA:34475"/>
        <dbReference type="ChEBI" id="CHEBI:27787"/>
        <dbReference type="ChEBI" id="CHEBI:33019"/>
        <dbReference type="ChEBI" id="CHEBI:58756"/>
        <dbReference type="EC" id="2.5.1.32"/>
    </reaction>
</comment>
<dbReference type="PANTHER" id="PTHR31480">
    <property type="entry name" value="BIFUNCTIONAL LYCOPENE CYCLASE/PHYTOENE SYNTHASE"/>
    <property type="match status" value="1"/>
</dbReference>
<evidence type="ECO:0000256" key="2">
    <source>
        <dbReference type="ARBA" id="ARBA00012396"/>
    </source>
</evidence>
<dbReference type="Pfam" id="PF00494">
    <property type="entry name" value="SQS_PSY"/>
    <property type="match status" value="1"/>
</dbReference>
<evidence type="ECO:0000313" key="6">
    <source>
        <dbReference type="Proteomes" id="UP000268162"/>
    </source>
</evidence>
<gene>
    <name evidence="5" type="ORF">BJ085DRAFT_20366</name>
</gene>
<dbReference type="SUPFAM" id="SSF48576">
    <property type="entry name" value="Terpenoid synthases"/>
    <property type="match status" value="1"/>
</dbReference>
<dbReference type="Proteomes" id="UP000268162">
    <property type="component" value="Unassembled WGS sequence"/>
</dbReference>
<keyword evidence="3" id="KW-0125">Carotenoid biosynthesis</keyword>
<feature type="region of interest" description="Disordered" evidence="4">
    <location>
        <begin position="17"/>
        <end position="52"/>
    </location>
</feature>
<evidence type="ECO:0000313" key="5">
    <source>
        <dbReference type="EMBL" id="RKP37180.1"/>
    </source>
</evidence>
<evidence type="ECO:0000256" key="4">
    <source>
        <dbReference type="SAM" id="MobiDB-lite"/>
    </source>
</evidence>
<keyword evidence="6" id="KW-1185">Reference proteome</keyword>